<evidence type="ECO:0000313" key="7">
    <source>
        <dbReference type="EMBL" id="TLD96579.1"/>
    </source>
</evidence>
<comment type="caution">
    <text evidence="7">The sequence shown here is derived from an EMBL/GenBank/DDBJ whole genome shotgun (WGS) entry which is preliminary data.</text>
</comment>
<dbReference type="CDD" id="cd07185">
    <property type="entry name" value="OmpA_C-like"/>
    <property type="match status" value="1"/>
</dbReference>
<comment type="subcellular location">
    <subcellularLocation>
        <location evidence="1">Cell outer membrane</location>
    </subcellularLocation>
</comment>
<dbReference type="Proteomes" id="UP000029733">
    <property type="component" value="Unassembled WGS sequence"/>
</dbReference>
<dbReference type="InterPro" id="IPR006665">
    <property type="entry name" value="OmpA-like"/>
</dbReference>
<keyword evidence="8" id="KW-1185">Reference proteome</keyword>
<evidence type="ECO:0000256" key="4">
    <source>
        <dbReference type="PROSITE-ProRule" id="PRU00473"/>
    </source>
</evidence>
<dbReference type="AlphaFoldDB" id="A0A4U8T9V6"/>
<evidence type="ECO:0000256" key="2">
    <source>
        <dbReference type="ARBA" id="ARBA00023136"/>
    </source>
</evidence>
<feature type="transmembrane region" description="Helical" evidence="5">
    <location>
        <begin position="62"/>
        <end position="81"/>
    </location>
</feature>
<proteinExistence type="predicted"/>
<dbReference type="STRING" id="1677920.LS71_02230"/>
<sequence>MLKMTTSRVSIIVCGALLMSACTTNPYTGESQVSKTAIGALGTAAVGAGIGALVHKKNRAKGAAIGAGVGALAGGAVGAYMDIQDKKLREELQGTGVSVTKIGDEITLNMPGDITFRTGSADLSGDFYPVLNSVAKVLNKYEKTIVSVVGFTDNTGSDATNLALSQQRANAVAQYLKNQKVKSERFVIEGLGSSEPIASNATAEGRAKNRRVEISLTAITK</sequence>
<keyword evidence="2 4" id="KW-0472">Membrane</keyword>
<organism evidence="7 8">
    <name type="scientific">Helicobacter jaachi</name>
    <dbReference type="NCBI Taxonomy" id="1677920"/>
    <lineage>
        <taxon>Bacteria</taxon>
        <taxon>Pseudomonadati</taxon>
        <taxon>Campylobacterota</taxon>
        <taxon>Epsilonproteobacteria</taxon>
        <taxon>Campylobacterales</taxon>
        <taxon>Helicobacteraceae</taxon>
        <taxon>Helicobacter</taxon>
    </lineage>
</organism>
<dbReference type="GO" id="GO:0009279">
    <property type="term" value="C:cell outer membrane"/>
    <property type="evidence" value="ECO:0007669"/>
    <property type="project" value="UniProtKB-SubCell"/>
</dbReference>
<reference evidence="7 8" key="1">
    <citation type="journal article" date="2014" name="Genome Announc.">
        <title>Draft genome sequences of eight enterohepatic helicobacter species isolated from both laboratory and wild rodents.</title>
        <authorList>
            <person name="Sheh A."/>
            <person name="Shen Z."/>
            <person name="Fox J.G."/>
        </authorList>
    </citation>
    <scope>NUCLEOTIDE SEQUENCE [LARGE SCALE GENOMIC DNA]</scope>
    <source>
        <strain evidence="7 8">MIT 09-6949</strain>
    </source>
</reference>
<dbReference type="SUPFAM" id="SSF103088">
    <property type="entry name" value="OmpA-like"/>
    <property type="match status" value="1"/>
</dbReference>
<protein>
    <submittedName>
        <fullName evidence="7">Cell envelope biogenesis protein OmpA</fullName>
    </submittedName>
</protein>
<dbReference type="PRINTS" id="PR01021">
    <property type="entry name" value="OMPADOMAIN"/>
</dbReference>
<name>A0A4U8T9V6_9HELI</name>
<evidence type="ECO:0000313" key="8">
    <source>
        <dbReference type="Proteomes" id="UP000029733"/>
    </source>
</evidence>
<dbReference type="Gene3D" id="3.30.1330.60">
    <property type="entry name" value="OmpA-like domain"/>
    <property type="match status" value="1"/>
</dbReference>
<dbReference type="Pfam" id="PF13488">
    <property type="entry name" value="Gly-zipper_Omp"/>
    <property type="match status" value="1"/>
</dbReference>
<dbReference type="RefSeq" id="WP_034353038.1">
    <property type="nucleotide sequence ID" value="NZ_JRPR02000003.1"/>
</dbReference>
<feature type="domain" description="OmpA-like" evidence="6">
    <location>
        <begin position="103"/>
        <end position="220"/>
    </location>
</feature>
<dbReference type="InterPro" id="IPR036737">
    <property type="entry name" value="OmpA-like_sf"/>
</dbReference>
<dbReference type="InterPro" id="IPR050330">
    <property type="entry name" value="Bact_OuterMem_StrucFunc"/>
</dbReference>
<dbReference type="OrthoDB" id="9805566at2"/>
<dbReference type="InterPro" id="IPR006664">
    <property type="entry name" value="OMP_bac"/>
</dbReference>
<gene>
    <name evidence="7" type="ORF">LS71_005835</name>
</gene>
<dbReference type="PANTHER" id="PTHR30329">
    <property type="entry name" value="STATOR ELEMENT OF FLAGELLAR MOTOR COMPLEX"/>
    <property type="match status" value="1"/>
</dbReference>
<dbReference type="InterPro" id="IPR039567">
    <property type="entry name" value="Gly-zipper"/>
</dbReference>
<evidence type="ECO:0000256" key="5">
    <source>
        <dbReference type="SAM" id="Phobius"/>
    </source>
</evidence>
<keyword evidence="5" id="KW-1133">Transmembrane helix</keyword>
<evidence type="ECO:0000259" key="6">
    <source>
        <dbReference type="PROSITE" id="PS51123"/>
    </source>
</evidence>
<dbReference type="PROSITE" id="PS51257">
    <property type="entry name" value="PROKAR_LIPOPROTEIN"/>
    <property type="match status" value="1"/>
</dbReference>
<dbReference type="EMBL" id="JRPR02000003">
    <property type="protein sequence ID" value="TLD96579.1"/>
    <property type="molecule type" value="Genomic_DNA"/>
</dbReference>
<dbReference type="PROSITE" id="PS51123">
    <property type="entry name" value="OMPA_2"/>
    <property type="match status" value="1"/>
</dbReference>
<keyword evidence="5" id="KW-0812">Transmembrane</keyword>
<keyword evidence="3" id="KW-0998">Cell outer membrane</keyword>
<evidence type="ECO:0000256" key="1">
    <source>
        <dbReference type="ARBA" id="ARBA00004442"/>
    </source>
</evidence>
<dbReference type="PRINTS" id="PR01023">
    <property type="entry name" value="NAFLGMOTY"/>
</dbReference>
<dbReference type="PANTHER" id="PTHR30329:SF21">
    <property type="entry name" value="LIPOPROTEIN YIAD-RELATED"/>
    <property type="match status" value="1"/>
</dbReference>
<evidence type="ECO:0000256" key="3">
    <source>
        <dbReference type="ARBA" id="ARBA00023237"/>
    </source>
</evidence>
<dbReference type="Pfam" id="PF00691">
    <property type="entry name" value="OmpA"/>
    <property type="match status" value="1"/>
</dbReference>
<feature type="transmembrane region" description="Helical" evidence="5">
    <location>
        <begin position="36"/>
        <end position="55"/>
    </location>
</feature>
<accession>A0A4U8T9V6</accession>